<reference evidence="1" key="1">
    <citation type="submission" date="2022-07" db="EMBL/GenBank/DDBJ databases">
        <authorList>
            <person name="Macas J."/>
            <person name="Novak P."/>
            <person name="Neumann P."/>
        </authorList>
    </citation>
    <scope>NUCLEOTIDE SEQUENCE</scope>
</reference>
<dbReference type="AlphaFoldDB" id="A0AAV0D5P6"/>
<comment type="caution">
    <text evidence="1">The sequence shown here is derived from an EMBL/GenBank/DDBJ whole genome shotgun (WGS) entry which is preliminary data.</text>
</comment>
<protein>
    <submittedName>
        <fullName evidence="1">Uncharacterized protein</fullName>
    </submittedName>
</protein>
<sequence>MHESKEKYWDASSHRECPKRRNEGTRPCFYIYHSIILSSLHQIKNTEMEEKEANMQFGNYSKQIYASIYHLSCVCINFRLLTKCGNNKSICACNNRDDTKDQTEELEVC</sequence>
<proteinExistence type="predicted"/>
<evidence type="ECO:0000313" key="1">
    <source>
        <dbReference type="EMBL" id="CAH9090792.1"/>
    </source>
</evidence>
<gene>
    <name evidence="1" type="ORF">CEPIT_LOCUS11437</name>
</gene>
<dbReference type="Proteomes" id="UP001152523">
    <property type="component" value="Unassembled WGS sequence"/>
</dbReference>
<dbReference type="EMBL" id="CAMAPF010000065">
    <property type="protein sequence ID" value="CAH9090792.1"/>
    <property type="molecule type" value="Genomic_DNA"/>
</dbReference>
<accession>A0AAV0D5P6</accession>
<keyword evidence="2" id="KW-1185">Reference proteome</keyword>
<name>A0AAV0D5P6_9ASTE</name>
<evidence type="ECO:0000313" key="2">
    <source>
        <dbReference type="Proteomes" id="UP001152523"/>
    </source>
</evidence>
<organism evidence="1 2">
    <name type="scientific">Cuscuta epithymum</name>
    <dbReference type="NCBI Taxonomy" id="186058"/>
    <lineage>
        <taxon>Eukaryota</taxon>
        <taxon>Viridiplantae</taxon>
        <taxon>Streptophyta</taxon>
        <taxon>Embryophyta</taxon>
        <taxon>Tracheophyta</taxon>
        <taxon>Spermatophyta</taxon>
        <taxon>Magnoliopsida</taxon>
        <taxon>eudicotyledons</taxon>
        <taxon>Gunneridae</taxon>
        <taxon>Pentapetalae</taxon>
        <taxon>asterids</taxon>
        <taxon>lamiids</taxon>
        <taxon>Solanales</taxon>
        <taxon>Convolvulaceae</taxon>
        <taxon>Cuscuteae</taxon>
        <taxon>Cuscuta</taxon>
        <taxon>Cuscuta subgen. Cuscuta</taxon>
    </lineage>
</organism>